<dbReference type="PANTHER" id="PTHR34978">
    <property type="entry name" value="POSSIBLE SENSOR-TRANSDUCER PROTEIN BLAR"/>
    <property type="match status" value="1"/>
</dbReference>
<protein>
    <submittedName>
        <fullName evidence="3">Signal transducer regulating beta-lactamase production, contains metallopeptidase domain</fullName>
    </submittedName>
</protein>
<organism evidence="3 4">
    <name type="scientific">Flavobacterium degerlachei</name>
    <dbReference type="NCBI Taxonomy" id="229203"/>
    <lineage>
        <taxon>Bacteria</taxon>
        <taxon>Pseudomonadati</taxon>
        <taxon>Bacteroidota</taxon>
        <taxon>Flavobacteriia</taxon>
        <taxon>Flavobacteriales</taxon>
        <taxon>Flavobacteriaceae</taxon>
        <taxon>Flavobacterium</taxon>
    </lineage>
</organism>
<dbReference type="Proteomes" id="UP000198569">
    <property type="component" value="Unassembled WGS sequence"/>
</dbReference>
<accession>A0A1H3BI15</accession>
<feature type="transmembrane region" description="Helical" evidence="1">
    <location>
        <begin position="6"/>
        <end position="25"/>
    </location>
</feature>
<evidence type="ECO:0000256" key="1">
    <source>
        <dbReference type="SAM" id="Phobius"/>
    </source>
</evidence>
<feature type="domain" description="Peptidase M56" evidence="2">
    <location>
        <begin position="152"/>
        <end position="254"/>
    </location>
</feature>
<keyword evidence="1" id="KW-0812">Transmembrane</keyword>
<dbReference type="PANTHER" id="PTHR34978:SF3">
    <property type="entry name" value="SLR0241 PROTEIN"/>
    <property type="match status" value="1"/>
</dbReference>
<dbReference type="OrthoDB" id="1522859at2"/>
<feature type="transmembrane region" description="Helical" evidence="1">
    <location>
        <begin position="37"/>
        <end position="59"/>
    </location>
</feature>
<feature type="transmembrane region" description="Helical" evidence="1">
    <location>
        <begin position="265"/>
        <end position="283"/>
    </location>
</feature>
<dbReference type="InterPro" id="IPR008756">
    <property type="entry name" value="Peptidase_M56"/>
</dbReference>
<keyword evidence="1" id="KW-0472">Membrane</keyword>
<dbReference type="AlphaFoldDB" id="A0A1H3BI15"/>
<reference evidence="4" key="1">
    <citation type="submission" date="2016-10" db="EMBL/GenBank/DDBJ databases">
        <authorList>
            <person name="Varghese N."/>
            <person name="Submissions S."/>
        </authorList>
    </citation>
    <scope>NUCLEOTIDE SEQUENCE [LARGE SCALE GENOMIC DNA]</scope>
    <source>
        <strain evidence="4">DSM 15718</strain>
    </source>
</reference>
<evidence type="ECO:0000313" key="4">
    <source>
        <dbReference type="Proteomes" id="UP000198569"/>
    </source>
</evidence>
<dbReference type="CDD" id="cd07341">
    <property type="entry name" value="M56_BlaR1_MecR1_like"/>
    <property type="match status" value="1"/>
</dbReference>
<dbReference type="STRING" id="229203.SAMN05444338_1104"/>
<proteinExistence type="predicted"/>
<evidence type="ECO:0000313" key="3">
    <source>
        <dbReference type="EMBL" id="SDX40699.1"/>
    </source>
</evidence>
<keyword evidence="4" id="KW-1185">Reference proteome</keyword>
<feature type="transmembrane region" description="Helical" evidence="1">
    <location>
        <begin position="87"/>
        <end position="108"/>
    </location>
</feature>
<evidence type="ECO:0000259" key="2">
    <source>
        <dbReference type="Pfam" id="PF05569"/>
    </source>
</evidence>
<keyword evidence="1" id="KW-1133">Transmembrane helix</keyword>
<name>A0A1H3BI15_9FLAO</name>
<dbReference type="InterPro" id="IPR052173">
    <property type="entry name" value="Beta-lactam_resp_regulator"/>
</dbReference>
<sequence>MEILFIYLIKSSGLVTLFFLAYYVLLRKETFFISNRWFLLAGLITSVLLPLLVFTKTIWVEASPTRIDWSQISAADSLEKSTFEIDWFLTVGIGYALGIVVFLIKFGLDYYSLTKVFKGQTIQKQADFKFIDVNEKLAPFSFFNTIVYNSALYSEAELENIIEHEKVHSEQNHTIDVLVTRIFSILFWFNPIIWLYQKAILQNLEFIADSEALLKISDKKAYQITLLKITTHENCVALSNHFYQSLIKKRIVMLNKNQSKKRNSWKYLSILPALIAFILLFQIEVIAQEKVNKTMTTVKESSDKELTTELSENRGDTIKKTKTITVHSTKDGDNDEVTTIYINGEKASQAELDAMDPEVIKSMNVNKNGKTSSIKIVTKNSNEVPDNTEIFINGKKTSKKELDELDPNLIESMDVSKNGKEPTIKIITKNYNDISNSSQLMIGGVNMTELNLEKIDPKNINNLQTSKTTRTIKVIAKQKDGIPYETEIYIDGIKSDKTELDKIDPGIIERMDVNKSSTGEKIIKVITKKEK</sequence>
<dbReference type="RefSeq" id="WP_091433099.1">
    <property type="nucleotide sequence ID" value="NZ_FNMV01000010.1"/>
</dbReference>
<gene>
    <name evidence="3" type="ORF">SAMN05444338_1104</name>
</gene>
<dbReference type="Pfam" id="PF05569">
    <property type="entry name" value="Peptidase_M56"/>
    <property type="match status" value="1"/>
</dbReference>
<dbReference type="EMBL" id="FNMV01000010">
    <property type="protein sequence ID" value="SDX40699.1"/>
    <property type="molecule type" value="Genomic_DNA"/>
</dbReference>